<proteinExistence type="predicted"/>
<protein>
    <submittedName>
        <fullName evidence="1">LysW biosynthesis protein LysW</fullName>
    </submittedName>
</protein>
<evidence type="ECO:0000313" key="1">
    <source>
        <dbReference type="EMBL" id="DAE13228.1"/>
    </source>
</evidence>
<accession>A0A8S5Q3V8</accession>
<reference evidence="1" key="1">
    <citation type="journal article" date="2021" name="Proc. Natl. Acad. Sci. U.S.A.">
        <title>A Catalog of Tens of Thousands of Viruses from Human Metagenomes Reveals Hidden Associations with Chronic Diseases.</title>
        <authorList>
            <person name="Tisza M.J."/>
            <person name="Buck C.B."/>
        </authorList>
    </citation>
    <scope>NUCLEOTIDE SEQUENCE</scope>
    <source>
        <strain evidence="1">CtLqe90</strain>
    </source>
</reference>
<name>A0A8S5Q3V8_9CAUD</name>
<sequence length="39" mass="4335">MRIIAPPKKNRKCSVCGKMLPTEEIITVNGKNYCPICGK</sequence>
<dbReference type="EMBL" id="BK015564">
    <property type="protein sequence ID" value="DAE13228.1"/>
    <property type="molecule type" value="Genomic_DNA"/>
</dbReference>
<organism evidence="1">
    <name type="scientific">Siphoviridae sp. ctLqe90</name>
    <dbReference type="NCBI Taxonomy" id="2825456"/>
    <lineage>
        <taxon>Viruses</taxon>
        <taxon>Duplodnaviria</taxon>
        <taxon>Heunggongvirae</taxon>
        <taxon>Uroviricota</taxon>
        <taxon>Caudoviricetes</taxon>
    </lineage>
</organism>